<keyword evidence="10" id="KW-1185">Reference proteome</keyword>
<proteinExistence type="inferred from homology"/>
<evidence type="ECO:0000256" key="8">
    <source>
        <dbReference type="SAM" id="Phobius"/>
    </source>
</evidence>
<feature type="transmembrane region" description="Helical" evidence="8">
    <location>
        <begin position="270"/>
        <end position="294"/>
    </location>
</feature>
<feature type="transmembrane region" description="Helical" evidence="8">
    <location>
        <begin position="300"/>
        <end position="333"/>
    </location>
</feature>
<keyword evidence="3" id="KW-0813">Transport</keyword>
<keyword evidence="6 8" id="KW-1133">Transmembrane helix</keyword>
<evidence type="ECO:0000256" key="4">
    <source>
        <dbReference type="ARBA" id="ARBA00022475"/>
    </source>
</evidence>
<dbReference type="Pfam" id="PF01594">
    <property type="entry name" value="AI-2E_transport"/>
    <property type="match status" value="1"/>
</dbReference>
<keyword evidence="4" id="KW-1003">Cell membrane</keyword>
<evidence type="ECO:0000313" key="10">
    <source>
        <dbReference type="Proteomes" id="UP000618818"/>
    </source>
</evidence>
<feature type="transmembrane region" description="Helical" evidence="8">
    <location>
        <begin position="354"/>
        <end position="377"/>
    </location>
</feature>
<accession>A0ABR8NFT9</accession>
<evidence type="ECO:0000256" key="5">
    <source>
        <dbReference type="ARBA" id="ARBA00022692"/>
    </source>
</evidence>
<evidence type="ECO:0000256" key="1">
    <source>
        <dbReference type="ARBA" id="ARBA00004651"/>
    </source>
</evidence>
<evidence type="ECO:0000256" key="3">
    <source>
        <dbReference type="ARBA" id="ARBA00022448"/>
    </source>
</evidence>
<evidence type="ECO:0000256" key="7">
    <source>
        <dbReference type="ARBA" id="ARBA00023136"/>
    </source>
</evidence>
<dbReference type="RefSeq" id="WP_191195958.1">
    <property type="nucleotide sequence ID" value="NZ_JACXYZ010000002.1"/>
</dbReference>
<keyword evidence="7 8" id="KW-0472">Membrane</keyword>
<dbReference type="PANTHER" id="PTHR21716">
    <property type="entry name" value="TRANSMEMBRANE PROTEIN"/>
    <property type="match status" value="1"/>
</dbReference>
<feature type="transmembrane region" description="Helical" evidence="8">
    <location>
        <begin position="69"/>
        <end position="90"/>
    </location>
</feature>
<feature type="transmembrane region" description="Helical" evidence="8">
    <location>
        <begin position="201"/>
        <end position="223"/>
    </location>
</feature>
<reference evidence="9 10" key="1">
    <citation type="submission" date="2020-09" db="EMBL/GenBank/DDBJ databases">
        <title>novel species in genus Nocardioides.</title>
        <authorList>
            <person name="Zhang G."/>
        </authorList>
    </citation>
    <scope>NUCLEOTIDE SEQUENCE [LARGE SCALE GENOMIC DNA]</scope>
    <source>
        <strain evidence="9 10">KCTC 39551</strain>
    </source>
</reference>
<dbReference type="EMBL" id="JACXYZ010000002">
    <property type="protein sequence ID" value="MBD3926121.1"/>
    <property type="molecule type" value="Genomic_DNA"/>
</dbReference>
<dbReference type="Proteomes" id="UP000618818">
    <property type="component" value="Unassembled WGS sequence"/>
</dbReference>
<comment type="similarity">
    <text evidence="2">Belongs to the autoinducer-2 exporter (AI-2E) (TC 2.A.86) family.</text>
</comment>
<organism evidence="9 10">
    <name type="scientific">Nocardioides cavernae</name>
    <dbReference type="NCBI Taxonomy" id="1921566"/>
    <lineage>
        <taxon>Bacteria</taxon>
        <taxon>Bacillati</taxon>
        <taxon>Actinomycetota</taxon>
        <taxon>Actinomycetes</taxon>
        <taxon>Propionibacteriales</taxon>
        <taxon>Nocardioidaceae</taxon>
        <taxon>Nocardioides</taxon>
    </lineage>
</organism>
<keyword evidence="5 8" id="KW-0812">Transmembrane</keyword>
<dbReference type="InterPro" id="IPR002549">
    <property type="entry name" value="AI-2E-like"/>
</dbReference>
<feature type="transmembrane region" description="Helical" evidence="8">
    <location>
        <begin position="126"/>
        <end position="151"/>
    </location>
</feature>
<gene>
    <name evidence="9" type="ORF">IEZ26_15965</name>
</gene>
<evidence type="ECO:0000256" key="6">
    <source>
        <dbReference type="ARBA" id="ARBA00022989"/>
    </source>
</evidence>
<dbReference type="PANTHER" id="PTHR21716:SF53">
    <property type="entry name" value="PERMEASE PERM-RELATED"/>
    <property type="match status" value="1"/>
</dbReference>
<feature type="transmembrane region" description="Helical" evidence="8">
    <location>
        <begin position="96"/>
        <end position="114"/>
    </location>
</feature>
<evidence type="ECO:0000256" key="2">
    <source>
        <dbReference type="ARBA" id="ARBA00009773"/>
    </source>
</evidence>
<sequence length="406" mass="41682">MTGSTTSSDGGDGDASGSRLARLEPRSSIAAGTVTEEGAEDTVHVARRAATAATREFVHLRLPPWLRTLGTGAWLVVGIAVLVGIALLLLAGVASLMIPLVVAAVLAAILVPAVDRLERWRVPRWLGAALLLLVGLSIVVVVLVVVLQVLIDQGYDIWLQVTAGLDSAGDQLDPGGDRGEHLATVLASALRALLAGALGSALFSATALLVGIVLSVFVLLFLLKDWQPITTWSTHHAGLPPRVASELLDGTVRAFRGYALGLTEIGVMNAAVVGIGAVALGIPAAVPIALVTFIASYVPYFGAVLAGAFAVVVALGAQGLPVALAMLAIVLLANTTIQNFFEPFAFGRSLRLHPLVVLVATTAGTLLFGLMGAILAAPLTSASVNALRVLREVGLFDAAAPSDQPG</sequence>
<evidence type="ECO:0000313" key="9">
    <source>
        <dbReference type="EMBL" id="MBD3926121.1"/>
    </source>
</evidence>
<comment type="subcellular location">
    <subcellularLocation>
        <location evidence="1">Cell membrane</location>
        <topology evidence="1">Multi-pass membrane protein</topology>
    </subcellularLocation>
</comment>
<comment type="caution">
    <text evidence="9">The sequence shown here is derived from an EMBL/GenBank/DDBJ whole genome shotgun (WGS) entry which is preliminary data.</text>
</comment>
<name>A0ABR8NFT9_9ACTN</name>
<protein>
    <submittedName>
        <fullName evidence="9">AI-2E family transporter</fullName>
    </submittedName>
</protein>